<gene>
    <name evidence="2" type="ORF">Sjap_005843</name>
</gene>
<organism evidence="2 3">
    <name type="scientific">Stephania japonica</name>
    <dbReference type="NCBI Taxonomy" id="461633"/>
    <lineage>
        <taxon>Eukaryota</taxon>
        <taxon>Viridiplantae</taxon>
        <taxon>Streptophyta</taxon>
        <taxon>Embryophyta</taxon>
        <taxon>Tracheophyta</taxon>
        <taxon>Spermatophyta</taxon>
        <taxon>Magnoliopsida</taxon>
        <taxon>Ranunculales</taxon>
        <taxon>Menispermaceae</taxon>
        <taxon>Menispermoideae</taxon>
        <taxon>Cissampelideae</taxon>
        <taxon>Stephania</taxon>
    </lineage>
</organism>
<feature type="transmembrane region" description="Helical" evidence="1">
    <location>
        <begin position="15"/>
        <end position="40"/>
    </location>
</feature>
<keyword evidence="1" id="KW-1133">Transmembrane helix</keyword>
<keyword evidence="1" id="KW-0812">Transmembrane</keyword>
<protein>
    <recommendedName>
        <fullName evidence="4">Transmembrane protein</fullName>
    </recommendedName>
</protein>
<reference evidence="2 3" key="1">
    <citation type="submission" date="2024-01" db="EMBL/GenBank/DDBJ databases">
        <title>Genome assemblies of Stephania.</title>
        <authorList>
            <person name="Yang L."/>
        </authorList>
    </citation>
    <scope>NUCLEOTIDE SEQUENCE [LARGE SCALE GENOMIC DNA]</scope>
    <source>
        <strain evidence="2">QJT</strain>
        <tissue evidence="2">Leaf</tissue>
    </source>
</reference>
<sequence length="90" mass="10218">MIKRGASGNLWCVGMLWYVAVCWRVVLCYLGDVAAVDWWWRCGVLVLKFRPGNRGVEVRMWSVGGGCWCGGEVFVCRERLCLLCCVGRLQ</sequence>
<evidence type="ECO:0000313" key="3">
    <source>
        <dbReference type="Proteomes" id="UP001417504"/>
    </source>
</evidence>
<name>A0AAP0K5X8_9MAGN</name>
<proteinExistence type="predicted"/>
<keyword evidence="3" id="KW-1185">Reference proteome</keyword>
<dbReference type="AlphaFoldDB" id="A0AAP0K5X8"/>
<dbReference type="EMBL" id="JBBNAE010000002">
    <property type="protein sequence ID" value="KAK9145940.1"/>
    <property type="molecule type" value="Genomic_DNA"/>
</dbReference>
<evidence type="ECO:0000256" key="1">
    <source>
        <dbReference type="SAM" id="Phobius"/>
    </source>
</evidence>
<evidence type="ECO:0000313" key="2">
    <source>
        <dbReference type="EMBL" id="KAK9145940.1"/>
    </source>
</evidence>
<keyword evidence="1" id="KW-0472">Membrane</keyword>
<accession>A0AAP0K5X8</accession>
<dbReference type="Proteomes" id="UP001417504">
    <property type="component" value="Unassembled WGS sequence"/>
</dbReference>
<comment type="caution">
    <text evidence="2">The sequence shown here is derived from an EMBL/GenBank/DDBJ whole genome shotgun (WGS) entry which is preliminary data.</text>
</comment>
<evidence type="ECO:0008006" key="4">
    <source>
        <dbReference type="Google" id="ProtNLM"/>
    </source>
</evidence>